<name>A0A392TQE5_9FABA</name>
<protein>
    <submittedName>
        <fullName evidence="2">Uncharacterized protein</fullName>
    </submittedName>
</protein>
<organism evidence="2 3">
    <name type="scientific">Trifolium medium</name>
    <dbReference type="NCBI Taxonomy" id="97028"/>
    <lineage>
        <taxon>Eukaryota</taxon>
        <taxon>Viridiplantae</taxon>
        <taxon>Streptophyta</taxon>
        <taxon>Embryophyta</taxon>
        <taxon>Tracheophyta</taxon>
        <taxon>Spermatophyta</taxon>
        <taxon>Magnoliopsida</taxon>
        <taxon>eudicotyledons</taxon>
        <taxon>Gunneridae</taxon>
        <taxon>Pentapetalae</taxon>
        <taxon>rosids</taxon>
        <taxon>fabids</taxon>
        <taxon>Fabales</taxon>
        <taxon>Fabaceae</taxon>
        <taxon>Papilionoideae</taxon>
        <taxon>50 kb inversion clade</taxon>
        <taxon>NPAAA clade</taxon>
        <taxon>Hologalegina</taxon>
        <taxon>IRL clade</taxon>
        <taxon>Trifolieae</taxon>
        <taxon>Trifolium</taxon>
    </lineage>
</organism>
<evidence type="ECO:0000256" key="1">
    <source>
        <dbReference type="SAM" id="MobiDB-lite"/>
    </source>
</evidence>
<keyword evidence="3" id="KW-1185">Reference proteome</keyword>
<feature type="non-terminal residue" evidence="2">
    <location>
        <position position="61"/>
    </location>
</feature>
<comment type="caution">
    <text evidence="2">The sequence shown here is derived from an EMBL/GenBank/DDBJ whole genome shotgun (WGS) entry which is preliminary data.</text>
</comment>
<proteinExistence type="predicted"/>
<sequence length="61" mass="6929">MRVAQHHPARRARTRNQTALSSSKLRVAPSTHACRAGTRRKQENRTNPARCVALLRALRQD</sequence>
<dbReference type="EMBL" id="LXQA010636776">
    <property type="protein sequence ID" value="MCI63419.1"/>
    <property type="molecule type" value="Genomic_DNA"/>
</dbReference>
<evidence type="ECO:0000313" key="3">
    <source>
        <dbReference type="Proteomes" id="UP000265520"/>
    </source>
</evidence>
<evidence type="ECO:0000313" key="2">
    <source>
        <dbReference type="EMBL" id="MCI63419.1"/>
    </source>
</evidence>
<accession>A0A392TQE5</accession>
<feature type="compositionally biased region" description="Polar residues" evidence="1">
    <location>
        <begin position="15"/>
        <end position="24"/>
    </location>
</feature>
<feature type="region of interest" description="Disordered" evidence="1">
    <location>
        <begin position="1"/>
        <end position="48"/>
    </location>
</feature>
<feature type="compositionally biased region" description="Basic residues" evidence="1">
    <location>
        <begin position="1"/>
        <end position="14"/>
    </location>
</feature>
<dbReference type="Proteomes" id="UP000265520">
    <property type="component" value="Unassembled WGS sequence"/>
</dbReference>
<reference evidence="2 3" key="1">
    <citation type="journal article" date="2018" name="Front. Plant Sci.">
        <title>Red Clover (Trifolium pratense) and Zigzag Clover (T. medium) - A Picture of Genomic Similarities and Differences.</title>
        <authorList>
            <person name="Dluhosova J."/>
            <person name="Istvanek J."/>
            <person name="Nedelnik J."/>
            <person name="Repkova J."/>
        </authorList>
    </citation>
    <scope>NUCLEOTIDE SEQUENCE [LARGE SCALE GENOMIC DNA]</scope>
    <source>
        <strain evidence="3">cv. 10/8</strain>
        <tissue evidence="2">Leaf</tissue>
    </source>
</reference>
<dbReference type="AlphaFoldDB" id="A0A392TQE5"/>